<dbReference type="EMBL" id="CAXAMM010002359">
    <property type="protein sequence ID" value="CAK8995887.1"/>
    <property type="molecule type" value="Genomic_DNA"/>
</dbReference>
<organism evidence="3 4">
    <name type="scientific">Durusdinium trenchii</name>
    <dbReference type="NCBI Taxonomy" id="1381693"/>
    <lineage>
        <taxon>Eukaryota</taxon>
        <taxon>Sar</taxon>
        <taxon>Alveolata</taxon>
        <taxon>Dinophyceae</taxon>
        <taxon>Suessiales</taxon>
        <taxon>Symbiodiniaceae</taxon>
        <taxon>Durusdinium</taxon>
    </lineage>
</organism>
<dbReference type="SUPFAM" id="SSF52540">
    <property type="entry name" value="P-loop containing nucleoside triphosphate hydrolases"/>
    <property type="match status" value="1"/>
</dbReference>
<feature type="chain" id="PRO_5046373955" description="Protein-tyrosine sulfotransferase" evidence="2">
    <location>
        <begin position="30"/>
        <end position="334"/>
    </location>
</feature>
<feature type="region of interest" description="Disordered" evidence="1">
    <location>
        <begin position="41"/>
        <end position="60"/>
    </location>
</feature>
<keyword evidence="4" id="KW-1185">Reference proteome</keyword>
<evidence type="ECO:0000313" key="4">
    <source>
        <dbReference type="Proteomes" id="UP001642464"/>
    </source>
</evidence>
<gene>
    <name evidence="3" type="ORF">SCF082_LOCUS4555</name>
</gene>
<protein>
    <recommendedName>
        <fullName evidence="5">Protein-tyrosine sulfotransferase</fullName>
    </recommendedName>
</protein>
<comment type="caution">
    <text evidence="3">The sequence shown here is derived from an EMBL/GenBank/DDBJ whole genome shotgun (WGS) entry which is preliminary data.</text>
</comment>
<evidence type="ECO:0000256" key="1">
    <source>
        <dbReference type="SAM" id="MobiDB-lite"/>
    </source>
</evidence>
<dbReference type="PANTHER" id="PTHR32175">
    <property type="entry name" value="PROTEIN, PUTATIVE, EXPRESSED-RELATED"/>
    <property type="match status" value="1"/>
</dbReference>
<dbReference type="PANTHER" id="PTHR32175:SF26">
    <property type="entry name" value="PROTEIN, PUTATIVE, EXPRESSED-RELATED"/>
    <property type="match status" value="1"/>
</dbReference>
<evidence type="ECO:0000313" key="3">
    <source>
        <dbReference type="EMBL" id="CAK8995887.1"/>
    </source>
</evidence>
<keyword evidence="2" id="KW-0732">Signal</keyword>
<sequence length="334" mass="38922">MRYQAVCFFIALALLALLPLLLQPSATPAFRSSSTVSPTSRRVELAVPTEETSRPRPRSVGEGESWVVLLSLQRSGTHWLSHELNRDPCISVLPEILYHQTEKFTWWTPTMRRVSIEGFFKCSVDGEKEIDGKLLPWTLVDYVKQTAQDLQNGRLVRGFNWKVNQAFPEDWANWFKKYSMRHKVRIVFLQRRNDLRRIFSVEANRRIPVYATKDAKEATKVRHEKINLDIKNLTHDLLRDKQKIQQVRHILAQAKEVGIPVLHIFYEDIAQDPANLEKLRGWLRRNSSCPPVELSQAPGWVKLHNGSLSELIENWAEVKEALQENSQWEWMLHD</sequence>
<proteinExistence type="predicted"/>
<name>A0ABP0I2U9_9DINO</name>
<dbReference type="Gene3D" id="3.40.50.300">
    <property type="entry name" value="P-loop containing nucleotide triphosphate hydrolases"/>
    <property type="match status" value="1"/>
</dbReference>
<feature type="signal peptide" evidence="2">
    <location>
        <begin position="1"/>
        <end position="29"/>
    </location>
</feature>
<dbReference type="Proteomes" id="UP001642464">
    <property type="component" value="Unassembled WGS sequence"/>
</dbReference>
<reference evidence="3 4" key="1">
    <citation type="submission" date="2024-02" db="EMBL/GenBank/DDBJ databases">
        <authorList>
            <person name="Chen Y."/>
            <person name="Shah S."/>
            <person name="Dougan E. K."/>
            <person name="Thang M."/>
            <person name="Chan C."/>
        </authorList>
    </citation>
    <scope>NUCLEOTIDE SEQUENCE [LARGE SCALE GENOMIC DNA]</scope>
</reference>
<accession>A0ABP0I2U9</accession>
<evidence type="ECO:0000256" key="2">
    <source>
        <dbReference type="SAM" id="SignalP"/>
    </source>
</evidence>
<evidence type="ECO:0008006" key="5">
    <source>
        <dbReference type="Google" id="ProtNLM"/>
    </source>
</evidence>
<dbReference type="InterPro" id="IPR052796">
    <property type="entry name" value="Nod_factor_sulfotransferase"/>
</dbReference>
<dbReference type="InterPro" id="IPR027417">
    <property type="entry name" value="P-loop_NTPase"/>
</dbReference>